<reference evidence="2" key="1">
    <citation type="submission" date="2020-05" db="EMBL/GenBank/DDBJ databases">
        <title>Mycena genomes resolve the evolution of fungal bioluminescence.</title>
        <authorList>
            <person name="Tsai I.J."/>
        </authorList>
    </citation>
    <scope>NUCLEOTIDE SEQUENCE</scope>
    <source>
        <strain evidence="2">160909Yilan</strain>
    </source>
</reference>
<comment type="caution">
    <text evidence="2">The sequence shown here is derived from an EMBL/GenBank/DDBJ whole genome shotgun (WGS) entry which is preliminary data.</text>
</comment>
<feature type="signal peptide" evidence="1">
    <location>
        <begin position="1"/>
        <end position="21"/>
    </location>
</feature>
<organism evidence="2 3">
    <name type="scientific">Mycena sanguinolenta</name>
    <dbReference type="NCBI Taxonomy" id="230812"/>
    <lineage>
        <taxon>Eukaryota</taxon>
        <taxon>Fungi</taxon>
        <taxon>Dikarya</taxon>
        <taxon>Basidiomycota</taxon>
        <taxon>Agaricomycotina</taxon>
        <taxon>Agaricomycetes</taxon>
        <taxon>Agaricomycetidae</taxon>
        <taxon>Agaricales</taxon>
        <taxon>Marasmiineae</taxon>
        <taxon>Mycenaceae</taxon>
        <taxon>Mycena</taxon>
    </lineage>
</organism>
<dbReference type="Gene3D" id="3.20.20.80">
    <property type="entry name" value="Glycosidases"/>
    <property type="match status" value="1"/>
</dbReference>
<evidence type="ECO:0008006" key="4">
    <source>
        <dbReference type="Google" id="ProtNLM"/>
    </source>
</evidence>
<dbReference type="CDD" id="cd11577">
    <property type="entry name" value="GH71"/>
    <property type="match status" value="1"/>
</dbReference>
<dbReference type="InterPro" id="IPR005197">
    <property type="entry name" value="Glyco_hydro_71"/>
</dbReference>
<sequence>MLSVSLVAVVIAASHVLSANAQIVIAHFMAQNAFSYSQGDWTNDINTAKATGLDGFGTALNIALPDYEVDRVADAFVAAENANFKLCFSFDMSRTWQQSDIVSLVATHASSPAMLTYNGGVLVSTFEGEANGNDFWAAIRTSLANEGIKITFAPAFISYRDPSLNGTLLSDFPSIDGFFNWWSWPNDVDALLTTDTDIAYRDAAHSRGGPYIMSVSPWQFKDIDANDAWVELSDTLWNYRWLQAIQDVKPDIVEIVTWNDYAESHYIGDINPNVDLGDAAPNYVNGFPHAAWRIIAQYYISWYKTGTAPAVENDTVVFWYRAHPKAVSCSGGWAPRMADFPADAVFAMSLLSTPATISLDIGSTHAQFDAGVGAAIGSVNFPVEDAQIPFIQIIRNGQTVKSGYGSVFVTESCSWYNFNPFVGVIQ</sequence>
<evidence type="ECO:0000313" key="3">
    <source>
        <dbReference type="Proteomes" id="UP000623467"/>
    </source>
</evidence>
<keyword evidence="1" id="KW-0732">Signal</keyword>
<gene>
    <name evidence="2" type="ORF">MSAN_00274300</name>
</gene>
<dbReference type="GO" id="GO:0051118">
    <property type="term" value="F:glucan endo-1,3-alpha-glucosidase activity"/>
    <property type="evidence" value="ECO:0007669"/>
    <property type="project" value="InterPro"/>
</dbReference>
<accession>A0A8H6ZN33</accession>
<keyword evidence="3" id="KW-1185">Reference proteome</keyword>
<name>A0A8H6ZN33_9AGAR</name>
<evidence type="ECO:0000313" key="2">
    <source>
        <dbReference type="EMBL" id="KAF7378470.1"/>
    </source>
</evidence>
<feature type="chain" id="PRO_5034347489" description="Glycoside hydrolase family 71 protein" evidence="1">
    <location>
        <begin position="22"/>
        <end position="426"/>
    </location>
</feature>
<proteinExistence type="predicted"/>
<dbReference type="Pfam" id="PF03659">
    <property type="entry name" value="Glyco_hydro_71"/>
    <property type="match status" value="1"/>
</dbReference>
<dbReference type="EMBL" id="JACAZH010000001">
    <property type="protein sequence ID" value="KAF7378470.1"/>
    <property type="molecule type" value="Genomic_DNA"/>
</dbReference>
<protein>
    <recommendedName>
        <fullName evidence="4">Glycoside hydrolase family 71 protein</fullName>
    </recommendedName>
</protein>
<dbReference type="AlphaFoldDB" id="A0A8H6ZN33"/>
<dbReference type="Proteomes" id="UP000623467">
    <property type="component" value="Unassembled WGS sequence"/>
</dbReference>
<dbReference type="OrthoDB" id="3257981at2759"/>
<evidence type="ECO:0000256" key="1">
    <source>
        <dbReference type="SAM" id="SignalP"/>
    </source>
</evidence>